<dbReference type="Pfam" id="PF18962">
    <property type="entry name" value="Por_Secre_tail"/>
    <property type="match status" value="1"/>
</dbReference>
<dbReference type="RefSeq" id="WP_133274967.1">
    <property type="nucleotide sequence ID" value="NZ_CP037933.1"/>
</dbReference>
<evidence type="ECO:0000313" key="5">
    <source>
        <dbReference type="Proteomes" id="UP000291124"/>
    </source>
</evidence>
<dbReference type="OrthoDB" id="188639at2"/>
<dbReference type="KEGG" id="fnk:E1750_01025"/>
<feature type="chain" id="PRO_5020802265" evidence="2">
    <location>
        <begin position="24"/>
        <end position="598"/>
    </location>
</feature>
<dbReference type="Proteomes" id="UP000291124">
    <property type="component" value="Chromosome"/>
</dbReference>
<gene>
    <name evidence="4" type="ORF">E1750_01025</name>
</gene>
<evidence type="ECO:0000256" key="2">
    <source>
        <dbReference type="SAM" id="SignalP"/>
    </source>
</evidence>
<feature type="signal peptide" evidence="2">
    <location>
        <begin position="1"/>
        <end position="23"/>
    </location>
</feature>
<dbReference type="InterPro" id="IPR011050">
    <property type="entry name" value="Pectin_lyase_fold/virulence"/>
</dbReference>
<name>A0A4P6Y5K0_9FLAO</name>
<dbReference type="AlphaFoldDB" id="A0A4P6Y5K0"/>
<dbReference type="EMBL" id="CP037933">
    <property type="protein sequence ID" value="QBN17436.1"/>
    <property type="molecule type" value="Genomic_DNA"/>
</dbReference>
<dbReference type="InterPro" id="IPR026444">
    <property type="entry name" value="Secre_tail"/>
</dbReference>
<evidence type="ECO:0000313" key="4">
    <source>
        <dbReference type="EMBL" id="QBN17436.1"/>
    </source>
</evidence>
<evidence type="ECO:0000259" key="3">
    <source>
        <dbReference type="Pfam" id="PF18962"/>
    </source>
</evidence>
<evidence type="ECO:0000256" key="1">
    <source>
        <dbReference type="ARBA" id="ARBA00022729"/>
    </source>
</evidence>
<keyword evidence="5" id="KW-1185">Reference proteome</keyword>
<proteinExistence type="predicted"/>
<feature type="domain" description="Secretion system C-terminal sorting" evidence="3">
    <location>
        <begin position="522"/>
        <end position="596"/>
    </location>
</feature>
<organism evidence="4 5">
    <name type="scientific">Flavobacterium nackdongense</name>
    <dbReference type="NCBI Taxonomy" id="2547394"/>
    <lineage>
        <taxon>Bacteria</taxon>
        <taxon>Pseudomonadati</taxon>
        <taxon>Bacteroidota</taxon>
        <taxon>Flavobacteriia</taxon>
        <taxon>Flavobacteriales</taxon>
        <taxon>Flavobacteriaceae</taxon>
        <taxon>Flavobacterium</taxon>
    </lineage>
</organism>
<keyword evidence="1 2" id="KW-0732">Signal</keyword>
<dbReference type="NCBIfam" id="TIGR04183">
    <property type="entry name" value="Por_Secre_tail"/>
    <property type="match status" value="1"/>
</dbReference>
<protein>
    <submittedName>
        <fullName evidence="4">T9SS type A sorting domain-containing protein</fullName>
    </submittedName>
</protein>
<accession>A0A4P6Y5K0</accession>
<dbReference type="SUPFAM" id="SSF51126">
    <property type="entry name" value="Pectin lyase-like"/>
    <property type="match status" value="1"/>
</dbReference>
<reference evidence="5" key="1">
    <citation type="submission" date="2019-03" db="EMBL/GenBank/DDBJ databases">
        <title>Flavobacterium sp.</title>
        <authorList>
            <person name="Kim H."/>
        </authorList>
    </citation>
    <scope>NUCLEOTIDE SEQUENCE [LARGE SCALE GENOMIC DNA]</scope>
    <source>
        <strain evidence="5">GS13</strain>
    </source>
</reference>
<sequence length="598" mass="65590">MKNKFALFCSRLLLTLFLQISLAQTTSLISVDSNGKLVYIPDSKGNIVPDFSGVGYMNSESPIPTVVVVKTINPVLGDNLANIQNAINEVSVLTPDANGFRGAILFKAGTYNISNSITISVSGIVLRGEGFDGSGTNFIATKTSQHNLINFVGGSGTSVISSSTKAITNAYLPIGTKQVSVASGHTFGVGDAVFVHRIPNDTWINLLGMNLLTSYDPLATNWVASSYDLYSQRKVTAVNGNLITLDAPIMDIIDPVYSTGELMKYTDNRIQKCGIENMRISSTYTTSTDENHGWEAVSFDKILNGWARNLEVYYFGYSALHINSLASWITVDNCKMLDAKSLIDGGRRYSFNVDGQRNLVQNCTTRNGRHDYVNGSRTCGPNVFYNSSSTIQNSDIGPHHRWSTGILFDNIVGNGSQDVQNRLDSGSGHGWSGGQIMFWNCTAGKMIVQDPPGDQRNWAIGCKSPEVTNVGDWTTELLGTVESKGTFIAAIPSLFQTQLNERLSTLTVNEIDFSDENNSIRLFPNPAKDSVSIQRKKGFISKMQIDIYNTIGQKVKSFPVNPDEFNAKYSISELKEGIYFVHFNATDYSKTLKLIINR</sequence>